<dbReference type="OrthoDB" id="5332281at2759"/>
<dbReference type="Gene3D" id="3.30.420.40">
    <property type="match status" value="1"/>
</dbReference>
<evidence type="ECO:0000313" key="3">
    <source>
        <dbReference type="EMBL" id="KAF2968060.1"/>
    </source>
</evidence>
<keyword evidence="4" id="KW-1185">Reference proteome</keyword>
<dbReference type="GO" id="GO:0005524">
    <property type="term" value="F:ATP binding"/>
    <property type="evidence" value="ECO:0007669"/>
    <property type="project" value="UniProtKB-KW"/>
</dbReference>
<organism evidence="3 4">
    <name type="scientific">Xylaria multiplex</name>
    <dbReference type="NCBI Taxonomy" id="323545"/>
    <lineage>
        <taxon>Eukaryota</taxon>
        <taxon>Fungi</taxon>
        <taxon>Dikarya</taxon>
        <taxon>Ascomycota</taxon>
        <taxon>Pezizomycotina</taxon>
        <taxon>Sordariomycetes</taxon>
        <taxon>Xylariomycetidae</taxon>
        <taxon>Xylariales</taxon>
        <taxon>Xylariaceae</taxon>
        <taxon>Xylaria</taxon>
    </lineage>
</organism>
<dbReference type="CDD" id="cd10170">
    <property type="entry name" value="ASKHA_NBD_HSP70"/>
    <property type="match status" value="1"/>
</dbReference>
<dbReference type="InterPro" id="IPR043129">
    <property type="entry name" value="ATPase_NBD"/>
</dbReference>
<comment type="caution">
    <text evidence="3">The sequence shown here is derived from an EMBL/GenBank/DDBJ whole genome shotgun (WGS) entry which is preliminary data.</text>
</comment>
<accession>A0A7C8IP72</accession>
<dbReference type="EMBL" id="WUBL01000057">
    <property type="protein sequence ID" value="KAF2968060.1"/>
    <property type="molecule type" value="Genomic_DNA"/>
</dbReference>
<keyword evidence="2" id="KW-0067">ATP-binding</keyword>
<dbReference type="AlphaFoldDB" id="A0A7C8IP72"/>
<dbReference type="InParanoid" id="A0A7C8IP72"/>
<dbReference type="Proteomes" id="UP000481858">
    <property type="component" value="Unassembled WGS sequence"/>
</dbReference>
<reference evidence="3 4" key="1">
    <citation type="submission" date="2019-12" db="EMBL/GenBank/DDBJ databases">
        <title>Draft genome sequence of the ascomycete Xylaria multiplex DSM 110363.</title>
        <authorList>
            <person name="Buettner E."/>
            <person name="Kellner H."/>
        </authorList>
    </citation>
    <scope>NUCLEOTIDE SEQUENCE [LARGE SCALE GENOMIC DNA]</scope>
    <source>
        <strain evidence="3 4">DSM 110363</strain>
    </source>
</reference>
<name>A0A7C8IP72_9PEZI</name>
<proteinExistence type="predicted"/>
<protein>
    <submittedName>
        <fullName evidence="3">Uncharacterized protein</fullName>
    </submittedName>
</protein>
<evidence type="ECO:0000313" key="4">
    <source>
        <dbReference type="Proteomes" id="UP000481858"/>
    </source>
</evidence>
<evidence type="ECO:0000256" key="1">
    <source>
        <dbReference type="ARBA" id="ARBA00022741"/>
    </source>
</evidence>
<evidence type="ECO:0000256" key="2">
    <source>
        <dbReference type="ARBA" id="ARBA00022840"/>
    </source>
</evidence>
<sequence>MEDVRGLLSALNDGTGGVSDDEDRLVLALDFGTTFSGQVTQIMAYAFTNDPERVYTVDSWPGAQDRIVPKTPTELQYTSRSTNRFKWGYELEQTLEEKISGLKLLLDPDLERPYWIPYDPSAEIAKLPKPVVDVVSDYLKAIFQHAIAEVEKSYLPGFVDGFKKQYILTVPAVWSDTAKATTQRAARKAGMTPVDMITEPEAAALFTLQTMRDKGLKDGDAIVICDAGGGTVDLISYEIMSLYPFRVRALTVPSGGAHGSLMLNRSFEELIKQTVGEDAFLGLKKTEGYRSAMREFDLVHKPSFRGPRDADRYVSFPMANLRDNEAMGLVRNSMTLSGQTMFRIFDPIIRDIDKLVLEQVRDVQIKQLESRNGSGVKAIFLVGGFGASAYLKEIIQASNPRISIKLNCSLRTDLSKVPRSCFKRKYFDGEPYLEIWFNLLLENLPSGLMKFSIEVEGKEYAAVEATY</sequence>
<gene>
    <name evidence="3" type="ORF">GQX73_g5510</name>
</gene>
<dbReference type="GO" id="GO:0140662">
    <property type="term" value="F:ATP-dependent protein folding chaperone"/>
    <property type="evidence" value="ECO:0007669"/>
    <property type="project" value="InterPro"/>
</dbReference>
<dbReference type="PANTHER" id="PTHR14187:SF5">
    <property type="entry name" value="HEAT SHOCK 70 KDA PROTEIN 12A"/>
    <property type="match status" value="1"/>
</dbReference>
<dbReference type="InterPro" id="IPR013126">
    <property type="entry name" value="Hsp_70_fam"/>
</dbReference>
<keyword evidence="1" id="KW-0547">Nucleotide-binding</keyword>
<dbReference type="PANTHER" id="PTHR14187">
    <property type="entry name" value="ALPHA KINASE/ELONGATION FACTOR 2 KINASE"/>
    <property type="match status" value="1"/>
</dbReference>
<dbReference type="SUPFAM" id="SSF53067">
    <property type="entry name" value="Actin-like ATPase domain"/>
    <property type="match status" value="2"/>
</dbReference>
<dbReference type="Pfam" id="PF00012">
    <property type="entry name" value="HSP70"/>
    <property type="match status" value="1"/>
</dbReference>